<dbReference type="InterPro" id="IPR001845">
    <property type="entry name" value="HTH_ArsR_DNA-bd_dom"/>
</dbReference>
<keyword evidence="6" id="KW-1185">Reference proteome</keyword>
<evidence type="ECO:0000313" key="6">
    <source>
        <dbReference type="Proteomes" id="UP001500280"/>
    </source>
</evidence>
<accession>A0ABP4UQI4</accession>
<keyword evidence="3" id="KW-0804">Transcription</keyword>
<evidence type="ECO:0000259" key="4">
    <source>
        <dbReference type="SMART" id="SM00418"/>
    </source>
</evidence>
<dbReference type="CDD" id="cd00090">
    <property type="entry name" value="HTH_ARSR"/>
    <property type="match status" value="1"/>
</dbReference>
<keyword evidence="1" id="KW-0805">Transcription regulation</keyword>
<dbReference type="Proteomes" id="UP001500280">
    <property type="component" value="Unassembled WGS sequence"/>
</dbReference>
<dbReference type="RefSeq" id="WP_344160135.1">
    <property type="nucleotide sequence ID" value="NZ_BAAANF010000021.1"/>
</dbReference>
<dbReference type="Pfam" id="PF12840">
    <property type="entry name" value="HTH_20"/>
    <property type="match status" value="1"/>
</dbReference>
<dbReference type="InterPro" id="IPR036388">
    <property type="entry name" value="WH-like_DNA-bd_sf"/>
</dbReference>
<comment type="caution">
    <text evidence="5">The sequence shown here is derived from an EMBL/GenBank/DDBJ whole genome shotgun (WGS) entry which is preliminary data.</text>
</comment>
<organism evidence="5 6">
    <name type="scientific">Kribbella yunnanensis</name>
    <dbReference type="NCBI Taxonomy" id="190194"/>
    <lineage>
        <taxon>Bacteria</taxon>
        <taxon>Bacillati</taxon>
        <taxon>Actinomycetota</taxon>
        <taxon>Actinomycetes</taxon>
        <taxon>Propionibacteriales</taxon>
        <taxon>Kribbellaceae</taxon>
        <taxon>Kribbella</taxon>
    </lineage>
</organism>
<gene>
    <name evidence="5" type="ORF">GCM10009745_63580</name>
</gene>
<dbReference type="InterPro" id="IPR036390">
    <property type="entry name" value="WH_DNA-bd_sf"/>
</dbReference>
<sequence length="171" mass="18527">MNPPELFDATSATHARALSHPTRHRLLLELGEGAATVSQLTNRLMINKGNVAHHLAVLVQAGLVRKGATRTVRGGTEQYYLRPARAIKFEGGPDNAALFAMMSNLANEIAGDQQALLNHRTLRLTEHQAAALTSHLDKLVHSLEPANPPEPRYGVVVSVYRHGRHAGTSPS</sequence>
<evidence type="ECO:0000313" key="5">
    <source>
        <dbReference type="EMBL" id="GAA1706999.1"/>
    </source>
</evidence>
<name>A0ABP4UQI4_9ACTN</name>
<proteinExistence type="predicted"/>
<protein>
    <recommendedName>
        <fullName evidence="4">HTH arsR-type domain-containing protein</fullName>
    </recommendedName>
</protein>
<evidence type="ECO:0000256" key="3">
    <source>
        <dbReference type="ARBA" id="ARBA00023163"/>
    </source>
</evidence>
<dbReference type="InterPro" id="IPR051081">
    <property type="entry name" value="HTH_MetalResp_TranReg"/>
</dbReference>
<dbReference type="SMART" id="SM00418">
    <property type="entry name" value="HTH_ARSR"/>
    <property type="match status" value="1"/>
</dbReference>
<dbReference type="SUPFAM" id="SSF46785">
    <property type="entry name" value="Winged helix' DNA-binding domain"/>
    <property type="match status" value="1"/>
</dbReference>
<evidence type="ECO:0000256" key="2">
    <source>
        <dbReference type="ARBA" id="ARBA00023125"/>
    </source>
</evidence>
<dbReference type="Gene3D" id="1.10.10.10">
    <property type="entry name" value="Winged helix-like DNA-binding domain superfamily/Winged helix DNA-binding domain"/>
    <property type="match status" value="1"/>
</dbReference>
<dbReference type="InterPro" id="IPR011991">
    <property type="entry name" value="ArsR-like_HTH"/>
</dbReference>
<feature type="domain" description="HTH arsR-type" evidence="4">
    <location>
        <begin position="13"/>
        <end position="92"/>
    </location>
</feature>
<dbReference type="EMBL" id="BAAANF010000021">
    <property type="protein sequence ID" value="GAA1706999.1"/>
    <property type="molecule type" value="Genomic_DNA"/>
</dbReference>
<dbReference type="PANTHER" id="PTHR33154">
    <property type="entry name" value="TRANSCRIPTIONAL REGULATOR, ARSR FAMILY"/>
    <property type="match status" value="1"/>
</dbReference>
<dbReference type="PANTHER" id="PTHR33154:SF33">
    <property type="entry name" value="TRANSCRIPTIONAL REPRESSOR SDPR"/>
    <property type="match status" value="1"/>
</dbReference>
<keyword evidence="2" id="KW-0238">DNA-binding</keyword>
<reference evidence="6" key="1">
    <citation type="journal article" date="2019" name="Int. J. Syst. Evol. Microbiol.">
        <title>The Global Catalogue of Microorganisms (GCM) 10K type strain sequencing project: providing services to taxonomists for standard genome sequencing and annotation.</title>
        <authorList>
            <consortium name="The Broad Institute Genomics Platform"/>
            <consortium name="The Broad Institute Genome Sequencing Center for Infectious Disease"/>
            <person name="Wu L."/>
            <person name="Ma J."/>
        </authorList>
    </citation>
    <scope>NUCLEOTIDE SEQUENCE [LARGE SCALE GENOMIC DNA]</scope>
    <source>
        <strain evidence="6">JCM 14307</strain>
    </source>
</reference>
<evidence type="ECO:0000256" key="1">
    <source>
        <dbReference type="ARBA" id="ARBA00023015"/>
    </source>
</evidence>